<dbReference type="SUPFAM" id="SSF49899">
    <property type="entry name" value="Concanavalin A-like lectins/glucanases"/>
    <property type="match status" value="1"/>
</dbReference>
<sequence>MSIEEKSQYVSKELALNFHLMHPGGDSAPGDPNPAYFLDGTYHLHYILRHPWHGEQPSRVYRPQDKVRSYSFIHVTSPDMLHWTWEPTKLQPSFTGHGMFSGTGFFTKEGRPAAIYAGLSNPRNSYIIVAKNNRLSCWEKPFPVLPKGGPSGKDINLLGDPDCFLIGDTYYAFSAANDVPLFKSTDLKNWAYVGPMFKHHLPDVAIGEDVSCANFFELGGKWMLLCISHQFGCRYYLGEWDPEVEQFVPETHERMNWKRPHQGIIKTEYRDFFAPESLLAADGRRIMWAWLCTADPPLNLKSIQSLPRELKLADDGSLRIQPLRELESLRYSAKILKEITVSSPDRPAHDNKGLQKITNLDGDAFEIRITIDHKQTLRKRFGVLLFTNDENDGLPIVIHPETRTIRLGTVEAPFDVSNLSDKEDLDLRIFIDKYLVEVFASNRQAVLTTYADYQSANGLSAYCFGTSITFRKIEIWKLRPTNEGFFEAQKNPIWEPDAE</sequence>
<feature type="domain" description="Glycosyl hydrolase family 32 N-terminal" evidence="6">
    <location>
        <begin position="31"/>
        <end position="322"/>
    </location>
</feature>
<evidence type="ECO:0000313" key="8">
    <source>
        <dbReference type="EMBL" id="AWT59074.1"/>
    </source>
</evidence>
<name>A0A2Z4AG65_9BACT</name>
<dbReference type="CDD" id="cd08996">
    <property type="entry name" value="GH32_FFase"/>
    <property type="match status" value="1"/>
</dbReference>
<protein>
    <recommendedName>
        <fullName evidence="2">beta-fructofuranosidase</fullName>
        <ecNumber evidence="2">3.2.1.26</ecNumber>
    </recommendedName>
</protein>
<evidence type="ECO:0000259" key="7">
    <source>
        <dbReference type="Pfam" id="PF08244"/>
    </source>
</evidence>
<comment type="similarity">
    <text evidence="1 5">Belongs to the glycosyl hydrolase 32 family.</text>
</comment>
<dbReference type="InterPro" id="IPR013189">
    <property type="entry name" value="Glyco_hydro_32_C"/>
</dbReference>
<dbReference type="GO" id="GO:0005975">
    <property type="term" value="P:carbohydrate metabolic process"/>
    <property type="evidence" value="ECO:0007669"/>
    <property type="project" value="InterPro"/>
</dbReference>
<dbReference type="Gene3D" id="2.115.10.20">
    <property type="entry name" value="Glycosyl hydrolase domain, family 43"/>
    <property type="match status" value="1"/>
</dbReference>
<feature type="domain" description="Glycosyl hydrolase family 32 C-terminal" evidence="7">
    <location>
        <begin position="325"/>
        <end position="477"/>
    </location>
</feature>
<organism evidence="8 9">
    <name type="scientific">Candidatus Moanibacter tarae</name>
    <dbReference type="NCBI Taxonomy" id="2200854"/>
    <lineage>
        <taxon>Bacteria</taxon>
        <taxon>Pseudomonadati</taxon>
        <taxon>Verrucomicrobiota</taxon>
        <taxon>Opitutia</taxon>
        <taxon>Puniceicoccales</taxon>
        <taxon>Puniceicoccales incertae sedis</taxon>
        <taxon>Candidatus Moanibacter</taxon>
    </lineage>
</organism>
<dbReference type="EMBL" id="CP029803">
    <property type="protein sequence ID" value="AWT59074.1"/>
    <property type="molecule type" value="Genomic_DNA"/>
</dbReference>
<dbReference type="SMART" id="SM00640">
    <property type="entry name" value="Glyco_32"/>
    <property type="match status" value="1"/>
</dbReference>
<dbReference type="SUPFAM" id="SSF75005">
    <property type="entry name" value="Arabinanase/levansucrase/invertase"/>
    <property type="match status" value="1"/>
</dbReference>
<evidence type="ECO:0000313" key="9">
    <source>
        <dbReference type="Proteomes" id="UP000247465"/>
    </source>
</evidence>
<evidence type="ECO:0000256" key="2">
    <source>
        <dbReference type="ARBA" id="ARBA00012758"/>
    </source>
</evidence>
<evidence type="ECO:0000256" key="1">
    <source>
        <dbReference type="ARBA" id="ARBA00009902"/>
    </source>
</evidence>
<dbReference type="InterPro" id="IPR013148">
    <property type="entry name" value="Glyco_hydro_32_N"/>
</dbReference>
<evidence type="ECO:0000256" key="3">
    <source>
        <dbReference type="ARBA" id="ARBA00022801"/>
    </source>
</evidence>
<dbReference type="GO" id="GO:0004564">
    <property type="term" value="F:beta-fructofuranosidase activity"/>
    <property type="evidence" value="ECO:0007669"/>
    <property type="project" value="UniProtKB-EC"/>
</dbReference>
<evidence type="ECO:0000256" key="5">
    <source>
        <dbReference type="RuleBase" id="RU362110"/>
    </source>
</evidence>
<dbReference type="Pfam" id="PF00251">
    <property type="entry name" value="Glyco_hydro_32N"/>
    <property type="match status" value="1"/>
</dbReference>
<keyword evidence="3 5" id="KW-0378">Hydrolase</keyword>
<dbReference type="AlphaFoldDB" id="A0A2Z4AG65"/>
<dbReference type="KEGG" id="mtar:DF168_00248"/>
<reference evidence="8 9" key="1">
    <citation type="submission" date="2018-06" db="EMBL/GenBank/DDBJ databases">
        <title>Draft Genome Sequence of a Novel Marine Bacterium Related to the Verrucomicrobia.</title>
        <authorList>
            <person name="Vosseberg J."/>
            <person name="Martijn J."/>
            <person name="Ettema T.J.G."/>
        </authorList>
    </citation>
    <scope>NUCLEOTIDE SEQUENCE [LARGE SCALE GENOMIC DNA]</scope>
    <source>
        <strain evidence="8">TARA_B100001123</strain>
    </source>
</reference>
<dbReference type="InterPro" id="IPR023296">
    <property type="entry name" value="Glyco_hydro_beta-prop_sf"/>
</dbReference>
<dbReference type="EC" id="3.2.1.26" evidence="2"/>
<dbReference type="InterPro" id="IPR001362">
    <property type="entry name" value="Glyco_hydro_32"/>
</dbReference>
<evidence type="ECO:0000259" key="6">
    <source>
        <dbReference type="Pfam" id="PF00251"/>
    </source>
</evidence>
<proteinExistence type="inferred from homology"/>
<gene>
    <name evidence="8" type="primary">sacC_2</name>
    <name evidence="8" type="ORF">DF168_00248</name>
</gene>
<dbReference type="Gene3D" id="2.60.120.560">
    <property type="entry name" value="Exo-inulinase, domain 1"/>
    <property type="match status" value="1"/>
</dbReference>
<evidence type="ECO:0000256" key="4">
    <source>
        <dbReference type="ARBA" id="ARBA00023295"/>
    </source>
</evidence>
<accession>A0A2Z4AG65</accession>
<dbReference type="PANTHER" id="PTHR43101:SF1">
    <property type="entry name" value="BETA-FRUCTOSIDASE"/>
    <property type="match status" value="1"/>
</dbReference>
<dbReference type="PANTHER" id="PTHR43101">
    <property type="entry name" value="BETA-FRUCTOSIDASE"/>
    <property type="match status" value="1"/>
</dbReference>
<keyword evidence="4 5" id="KW-0326">Glycosidase</keyword>
<dbReference type="Pfam" id="PF08244">
    <property type="entry name" value="Glyco_hydro_32C"/>
    <property type="match status" value="1"/>
</dbReference>
<dbReference type="InterPro" id="IPR051214">
    <property type="entry name" value="GH32_Enzymes"/>
</dbReference>
<dbReference type="InterPro" id="IPR013320">
    <property type="entry name" value="ConA-like_dom_sf"/>
</dbReference>
<dbReference type="Proteomes" id="UP000247465">
    <property type="component" value="Chromosome"/>
</dbReference>